<dbReference type="RefSeq" id="XP_068364315.1">
    <property type="nucleotide sequence ID" value="XM_068489904.1"/>
</dbReference>
<evidence type="ECO:0000313" key="2">
    <source>
        <dbReference type="Proteomes" id="UP000179807"/>
    </source>
</evidence>
<accession>A0A1J4KIW9</accession>
<organism evidence="1 2">
    <name type="scientific">Tritrichomonas foetus</name>
    <dbReference type="NCBI Taxonomy" id="1144522"/>
    <lineage>
        <taxon>Eukaryota</taxon>
        <taxon>Metamonada</taxon>
        <taxon>Parabasalia</taxon>
        <taxon>Tritrichomonadida</taxon>
        <taxon>Tritrichomonadidae</taxon>
        <taxon>Tritrichomonas</taxon>
    </lineage>
</organism>
<dbReference type="AlphaFoldDB" id="A0A1J4KIW9"/>
<dbReference type="GeneID" id="94824608"/>
<proteinExistence type="predicted"/>
<name>A0A1J4KIW9_9EUKA</name>
<keyword evidence="2" id="KW-1185">Reference proteome</keyword>
<gene>
    <name evidence="1" type="ORF">TRFO_01092</name>
</gene>
<evidence type="ECO:0000313" key="1">
    <source>
        <dbReference type="EMBL" id="OHT11179.1"/>
    </source>
</evidence>
<dbReference type="EMBL" id="MLAK01000593">
    <property type="protein sequence ID" value="OHT11179.1"/>
    <property type="molecule type" value="Genomic_DNA"/>
</dbReference>
<reference evidence="1" key="1">
    <citation type="submission" date="2016-10" db="EMBL/GenBank/DDBJ databases">
        <authorList>
            <person name="Benchimol M."/>
            <person name="Almeida L.G."/>
            <person name="Vasconcelos A.T."/>
            <person name="Perreira-Neves A."/>
            <person name="Rosa I.A."/>
            <person name="Tasca T."/>
            <person name="Bogo M.R."/>
            <person name="de Souza W."/>
        </authorList>
    </citation>
    <scope>NUCLEOTIDE SEQUENCE [LARGE SCALE GENOMIC DNA]</scope>
    <source>
        <strain evidence="1">K</strain>
    </source>
</reference>
<sequence>MKSYIPLSTPDAINLTCPNFSIMCDDAIPFSIMDDQMILEHQRIDVYAPTLKVTGSLVNGEDKEYATKEYVDQQAGGGGVDPSQFVTQTEFAKMKKNFYPDAINPQIRSDQYIQVQGREIYINAQYGSITMTTTTVKVDGKLQTYEGDEYITKSYVTKLEERIASLETKIQEYHKKSEFETAIAQYLKKTDLDAAMQEVFNKSTEESCYNIKHLKTDDLEAGRYAEVGSSLTVGKDIEVTEDVRVTGSLYVNDNANFEKDVVAVGEVSGDSVFGNSVTGGRSIGTLRDGYLSTWTATFYGDVEAEANIYYAGTCEQR</sequence>
<dbReference type="Proteomes" id="UP000179807">
    <property type="component" value="Unassembled WGS sequence"/>
</dbReference>
<comment type="caution">
    <text evidence="1">The sequence shown here is derived from an EMBL/GenBank/DDBJ whole genome shotgun (WGS) entry which is preliminary data.</text>
</comment>
<protein>
    <submittedName>
        <fullName evidence="1">Uncharacterized protein</fullName>
    </submittedName>
</protein>
<dbReference type="VEuPathDB" id="TrichDB:TRFO_01092"/>